<evidence type="ECO:0000313" key="3">
    <source>
        <dbReference type="Proteomes" id="UP000749559"/>
    </source>
</evidence>
<organism evidence="2 3">
    <name type="scientific">Owenia fusiformis</name>
    <name type="common">Polychaete worm</name>
    <dbReference type="NCBI Taxonomy" id="6347"/>
    <lineage>
        <taxon>Eukaryota</taxon>
        <taxon>Metazoa</taxon>
        <taxon>Spiralia</taxon>
        <taxon>Lophotrochozoa</taxon>
        <taxon>Annelida</taxon>
        <taxon>Polychaeta</taxon>
        <taxon>Sedentaria</taxon>
        <taxon>Canalipalpata</taxon>
        <taxon>Sabellida</taxon>
        <taxon>Oweniida</taxon>
        <taxon>Oweniidae</taxon>
        <taxon>Owenia</taxon>
    </lineage>
</organism>
<dbReference type="EMBL" id="CAIIXF020000011">
    <property type="protein sequence ID" value="CAH1799382.1"/>
    <property type="molecule type" value="Genomic_DNA"/>
</dbReference>
<dbReference type="PANTHER" id="PTHR35558">
    <property type="entry name" value="SGNH_HYDRO DOMAIN-CONTAINING PROTEIN"/>
    <property type="match status" value="1"/>
</dbReference>
<dbReference type="AlphaFoldDB" id="A0A8J1TDI0"/>
<dbReference type="Proteomes" id="UP000749559">
    <property type="component" value="Unassembled WGS sequence"/>
</dbReference>
<sequence>MPRTRGTKRKNETTAVKSRKSSKVDEIVDKVLERLAPKLQDLREVNASDSDSDDEVSFSPGASGSKSDIASAISELLKQGEESSAANDFLNSNQFIPLSTGIPLESGVDKKIVVKIISNEYINLAHLLDKIPGESELTVTIKQRASSVTTNPSKPRHEIKTYDQWSTAFHVFIAVYCKVHSD</sequence>
<feature type="non-terminal residue" evidence="2">
    <location>
        <position position="182"/>
    </location>
</feature>
<gene>
    <name evidence="2" type="ORF">OFUS_LOCUS23397</name>
</gene>
<proteinExistence type="predicted"/>
<dbReference type="PANTHER" id="PTHR35558:SF1">
    <property type="entry name" value="ENDONUCLEASE_EXONUCLEASE_PHOSPHATASE DOMAIN-CONTAINING PROTEIN"/>
    <property type="match status" value="1"/>
</dbReference>
<evidence type="ECO:0000313" key="2">
    <source>
        <dbReference type="EMBL" id="CAH1799382.1"/>
    </source>
</evidence>
<dbReference type="OrthoDB" id="6070148at2759"/>
<protein>
    <submittedName>
        <fullName evidence="2">Uncharacterized protein</fullName>
    </submittedName>
</protein>
<feature type="region of interest" description="Disordered" evidence="1">
    <location>
        <begin position="1"/>
        <end position="23"/>
    </location>
</feature>
<name>A0A8J1TDI0_OWEFU</name>
<evidence type="ECO:0000256" key="1">
    <source>
        <dbReference type="SAM" id="MobiDB-lite"/>
    </source>
</evidence>
<keyword evidence="3" id="KW-1185">Reference proteome</keyword>
<reference evidence="2" key="1">
    <citation type="submission" date="2022-03" db="EMBL/GenBank/DDBJ databases">
        <authorList>
            <person name="Martin C."/>
        </authorList>
    </citation>
    <scope>NUCLEOTIDE SEQUENCE</scope>
</reference>
<comment type="caution">
    <text evidence="2">The sequence shown here is derived from an EMBL/GenBank/DDBJ whole genome shotgun (WGS) entry which is preliminary data.</text>
</comment>
<feature type="region of interest" description="Disordered" evidence="1">
    <location>
        <begin position="43"/>
        <end position="67"/>
    </location>
</feature>
<accession>A0A8J1TDI0</accession>